<evidence type="ECO:0000313" key="11">
    <source>
        <dbReference type="EMBL" id="AYE37255.1"/>
    </source>
</evidence>
<evidence type="ECO:0000256" key="3">
    <source>
        <dbReference type="ARBA" id="ARBA00022448"/>
    </source>
</evidence>
<comment type="similarity">
    <text evidence="2">Belongs to the YajC family.</text>
</comment>
<evidence type="ECO:0000256" key="9">
    <source>
        <dbReference type="ARBA" id="ARBA00023136"/>
    </source>
</evidence>
<evidence type="ECO:0000256" key="5">
    <source>
        <dbReference type="ARBA" id="ARBA00022692"/>
    </source>
</evidence>
<evidence type="ECO:0000256" key="4">
    <source>
        <dbReference type="ARBA" id="ARBA00022475"/>
    </source>
</evidence>
<dbReference type="Proteomes" id="UP000267208">
    <property type="component" value="Chromosome"/>
</dbReference>
<comment type="subcellular location">
    <subcellularLocation>
        <location evidence="1">Cell membrane</location>
        <topology evidence="1">Single-pass membrane protein</topology>
    </subcellularLocation>
</comment>
<dbReference type="SMART" id="SM01323">
    <property type="entry name" value="YajC"/>
    <property type="match status" value="1"/>
</dbReference>
<keyword evidence="7 10" id="KW-1133">Transmembrane helix</keyword>
<dbReference type="GO" id="GO:0015031">
    <property type="term" value="P:protein transport"/>
    <property type="evidence" value="ECO:0007669"/>
    <property type="project" value="UniProtKB-KW"/>
</dbReference>
<dbReference type="EMBL" id="CP031933">
    <property type="protein sequence ID" value="AYE37255.1"/>
    <property type="molecule type" value="Genomic_DNA"/>
</dbReference>
<dbReference type="KEGG" id="lzh:D1B17_00695"/>
<protein>
    <recommendedName>
        <fullName evidence="13">Preprotein translocase subunit YajC</fullName>
    </recommendedName>
</protein>
<dbReference type="Pfam" id="PF02699">
    <property type="entry name" value="YajC"/>
    <property type="match status" value="1"/>
</dbReference>
<sequence>MHLIDYLLIAALIVLVVIYVVLIPISRNKQMKQQKAKMDKFYASLSKDDEVLLRDGITGVIEKINGDKIKLKVASNVVVNVNKYGIISKIEEEENE</sequence>
<dbReference type="OrthoDB" id="2325016at2"/>
<keyword evidence="9 10" id="KW-0472">Membrane</keyword>
<feature type="transmembrane region" description="Helical" evidence="10">
    <location>
        <begin position="6"/>
        <end position="25"/>
    </location>
</feature>
<keyword evidence="4" id="KW-1003">Cell membrane</keyword>
<name>A0A386PQU3_9LACO</name>
<gene>
    <name evidence="11" type="ORF">D1B17_00695</name>
</gene>
<dbReference type="RefSeq" id="WP_120141479.1">
    <property type="nucleotide sequence ID" value="NZ_CP031933.2"/>
</dbReference>
<evidence type="ECO:0008006" key="13">
    <source>
        <dbReference type="Google" id="ProtNLM"/>
    </source>
</evidence>
<dbReference type="AlphaFoldDB" id="A0A386PQU3"/>
<evidence type="ECO:0000256" key="1">
    <source>
        <dbReference type="ARBA" id="ARBA00004162"/>
    </source>
</evidence>
<keyword evidence="6" id="KW-0653">Protein transport</keyword>
<keyword evidence="12" id="KW-1185">Reference proteome</keyword>
<evidence type="ECO:0000256" key="10">
    <source>
        <dbReference type="SAM" id="Phobius"/>
    </source>
</evidence>
<proteinExistence type="inferred from homology"/>
<organism evidence="11 12">
    <name type="scientific">Companilactobacillus zhachilii</name>
    <dbReference type="NCBI Taxonomy" id="2304606"/>
    <lineage>
        <taxon>Bacteria</taxon>
        <taxon>Bacillati</taxon>
        <taxon>Bacillota</taxon>
        <taxon>Bacilli</taxon>
        <taxon>Lactobacillales</taxon>
        <taxon>Lactobacillaceae</taxon>
        <taxon>Companilactobacillus</taxon>
    </lineage>
</organism>
<accession>A0A386PQU3</accession>
<keyword evidence="3" id="KW-0813">Transport</keyword>
<dbReference type="GO" id="GO:0005886">
    <property type="term" value="C:plasma membrane"/>
    <property type="evidence" value="ECO:0007669"/>
    <property type="project" value="UniProtKB-SubCell"/>
</dbReference>
<evidence type="ECO:0000256" key="2">
    <source>
        <dbReference type="ARBA" id="ARBA00006742"/>
    </source>
</evidence>
<keyword evidence="5 10" id="KW-0812">Transmembrane</keyword>
<evidence type="ECO:0000256" key="8">
    <source>
        <dbReference type="ARBA" id="ARBA00023010"/>
    </source>
</evidence>
<evidence type="ECO:0000313" key="12">
    <source>
        <dbReference type="Proteomes" id="UP000267208"/>
    </source>
</evidence>
<dbReference type="PANTHER" id="PTHR33909:SF1">
    <property type="entry name" value="SEC TRANSLOCON ACCESSORY COMPLEX SUBUNIT YAJC"/>
    <property type="match status" value="1"/>
</dbReference>
<keyword evidence="8" id="KW-0811">Translocation</keyword>
<dbReference type="PANTHER" id="PTHR33909">
    <property type="entry name" value="SEC TRANSLOCON ACCESSORY COMPLEX SUBUNIT YAJC"/>
    <property type="match status" value="1"/>
</dbReference>
<evidence type="ECO:0000256" key="6">
    <source>
        <dbReference type="ARBA" id="ARBA00022927"/>
    </source>
</evidence>
<dbReference type="InterPro" id="IPR003849">
    <property type="entry name" value="Preprotein_translocase_YajC"/>
</dbReference>
<evidence type="ECO:0000256" key="7">
    <source>
        <dbReference type="ARBA" id="ARBA00022989"/>
    </source>
</evidence>
<reference evidence="12" key="1">
    <citation type="submission" date="2018-08" db="EMBL/GenBank/DDBJ databases">
        <title>Genome of Lactobacillus sp. HBUAS52074.</title>
        <authorList>
            <person name="Guo Z."/>
            <person name="Zhang Z.D."/>
        </authorList>
    </citation>
    <scope>NUCLEOTIDE SEQUENCE [LARGE SCALE GENOMIC DNA]</scope>
    <source>
        <strain evidence="12">HBUAS52074</strain>
    </source>
</reference>